<proteinExistence type="inferred from homology"/>
<dbReference type="InterPro" id="IPR001279">
    <property type="entry name" value="Metallo-B-lactamas"/>
</dbReference>
<comment type="similarity">
    <text evidence="2">Belongs to the metallo-beta-lactamase superfamily.</text>
</comment>
<dbReference type="SUPFAM" id="SSF56281">
    <property type="entry name" value="Metallo-hydrolase/oxidoreductase"/>
    <property type="match status" value="1"/>
</dbReference>
<evidence type="ECO:0000256" key="4">
    <source>
        <dbReference type="ARBA" id="ARBA00022801"/>
    </source>
</evidence>
<dbReference type="Pfam" id="PF00753">
    <property type="entry name" value="Lactamase_B"/>
    <property type="match status" value="1"/>
</dbReference>
<protein>
    <submittedName>
        <fullName evidence="8">Glyoxylase-like metal-dependent hydrolase (Beta-lactamase superfamily II)</fullName>
    </submittedName>
</protein>
<keyword evidence="3" id="KW-0479">Metal-binding</keyword>
<name>A0A419WJ11_9EURY</name>
<dbReference type="AlphaFoldDB" id="A0A419WJ11"/>
<evidence type="ECO:0000256" key="6">
    <source>
        <dbReference type="SAM" id="MobiDB-lite"/>
    </source>
</evidence>
<dbReference type="EMBL" id="RAPO01000002">
    <property type="protein sequence ID" value="RKD95441.1"/>
    <property type="molecule type" value="Genomic_DNA"/>
</dbReference>
<organism evidence="8 9">
    <name type="scientific">Halopiger aswanensis</name>
    <dbReference type="NCBI Taxonomy" id="148449"/>
    <lineage>
        <taxon>Archaea</taxon>
        <taxon>Methanobacteriati</taxon>
        <taxon>Methanobacteriota</taxon>
        <taxon>Stenosarchaea group</taxon>
        <taxon>Halobacteria</taxon>
        <taxon>Halobacteriales</taxon>
        <taxon>Natrialbaceae</taxon>
        <taxon>Halopiger</taxon>
    </lineage>
</organism>
<dbReference type="GO" id="GO:0046872">
    <property type="term" value="F:metal ion binding"/>
    <property type="evidence" value="ECO:0007669"/>
    <property type="project" value="UniProtKB-KW"/>
</dbReference>
<dbReference type="InterPro" id="IPR051013">
    <property type="entry name" value="MBL_superfamily_lactonases"/>
</dbReference>
<accession>A0A419WJ11</accession>
<evidence type="ECO:0000313" key="9">
    <source>
        <dbReference type="Proteomes" id="UP000283805"/>
    </source>
</evidence>
<sequence>MGIGTAGIASPRKRDDGASVTPNCRPPVLESMVEATLTPIQRGTITADVNNLLEGARLGTADDPNPETELIEEPVYNVVIDHPEGTILWDTGSHPDADAGHWPDDLYAAFEHTGLRPLEDDLDDAGYDVGDIDYVIQTHLHLDHAGGLYAFEGTETPIYVHERELKHAYYSAKTDQGDVAYLAGDFDRDLEWEIVHGDREYAFEGVEFVHLPGHTPGLLGVVLELESAGTVVLAGDQAYVRANYHDEHPMGGGLLWSKRHWLESLRFLKDLERRRDAAVICGHDGEDLERLRSL</sequence>
<feature type="domain" description="Metallo-beta-lactamase" evidence="7">
    <location>
        <begin position="74"/>
        <end position="283"/>
    </location>
</feature>
<gene>
    <name evidence="8" type="ORF">ATJ93_2295</name>
</gene>
<dbReference type="CDD" id="cd07729">
    <property type="entry name" value="AHL_lactonase_MBL-fold"/>
    <property type="match status" value="1"/>
</dbReference>
<feature type="region of interest" description="Disordered" evidence="6">
    <location>
        <begin position="1"/>
        <end position="25"/>
    </location>
</feature>
<reference evidence="8 9" key="1">
    <citation type="submission" date="2018-09" db="EMBL/GenBank/DDBJ databases">
        <title>Genomic Encyclopedia of Archaeal and Bacterial Type Strains, Phase II (KMG-II): from individual species to whole genera.</title>
        <authorList>
            <person name="Goeker M."/>
        </authorList>
    </citation>
    <scope>NUCLEOTIDE SEQUENCE [LARGE SCALE GENOMIC DNA]</scope>
    <source>
        <strain evidence="8 9">DSM 13151</strain>
    </source>
</reference>
<dbReference type="PANTHER" id="PTHR42978">
    <property type="entry name" value="QUORUM-QUENCHING LACTONASE YTNP-RELATED-RELATED"/>
    <property type="match status" value="1"/>
</dbReference>
<keyword evidence="9" id="KW-1185">Reference proteome</keyword>
<evidence type="ECO:0000259" key="7">
    <source>
        <dbReference type="SMART" id="SM00849"/>
    </source>
</evidence>
<dbReference type="GO" id="GO:0016787">
    <property type="term" value="F:hydrolase activity"/>
    <property type="evidence" value="ECO:0007669"/>
    <property type="project" value="UniProtKB-KW"/>
</dbReference>
<dbReference type="InterPro" id="IPR036866">
    <property type="entry name" value="RibonucZ/Hydroxyglut_hydro"/>
</dbReference>
<evidence type="ECO:0000256" key="3">
    <source>
        <dbReference type="ARBA" id="ARBA00022723"/>
    </source>
</evidence>
<comment type="caution">
    <text evidence="8">The sequence shown here is derived from an EMBL/GenBank/DDBJ whole genome shotgun (WGS) entry which is preliminary data.</text>
</comment>
<evidence type="ECO:0000256" key="1">
    <source>
        <dbReference type="ARBA" id="ARBA00001947"/>
    </source>
</evidence>
<keyword evidence="5" id="KW-0862">Zinc</keyword>
<evidence type="ECO:0000313" key="8">
    <source>
        <dbReference type="EMBL" id="RKD95441.1"/>
    </source>
</evidence>
<evidence type="ECO:0000256" key="2">
    <source>
        <dbReference type="ARBA" id="ARBA00007749"/>
    </source>
</evidence>
<evidence type="ECO:0000256" key="5">
    <source>
        <dbReference type="ARBA" id="ARBA00022833"/>
    </source>
</evidence>
<dbReference type="SMART" id="SM00849">
    <property type="entry name" value="Lactamase_B"/>
    <property type="match status" value="1"/>
</dbReference>
<keyword evidence="4 8" id="KW-0378">Hydrolase</keyword>
<dbReference type="PANTHER" id="PTHR42978:SF2">
    <property type="entry name" value="102 KBASES UNSTABLE REGION: FROM 1 TO 119443"/>
    <property type="match status" value="1"/>
</dbReference>
<dbReference type="Proteomes" id="UP000283805">
    <property type="component" value="Unassembled WGS sequence"/>
</dbReference>
<comment type="cofactor">
    <cofactor evidence="1">
        <name>Zn(2+)</name>
        <dbReference type="ChEBI" id="CHEBI:29105"/>
    </cofactor>
</comment>
<dbReference type="Gene3D" id="3.60.15.10">
    <property type="entry name" value="Ribonuclease Z/Hydroxyacylglutathione hydrolase-like"/>
    <property type="match status" value="1"/>
</dbReference>